<dbReference type="EMBL" id="FOCX01000071">
    <property type="protein sequence ID" value="SEP30097.1"/>
    <property type="molecule type" value="Genomic_DNA"/>
</dbReference>
<dbReference type="NCBIfam" id="TIGR04126">
    <property type="entry name" value="PGF_CTERM"/>
    <property type="match status" value="1"/>
</dbReference>
<name>A0A1H8WRN9_9EURY</name>
<feature type="domain" description="PGF-CTERM archaeal protein-sorting signal" evidence="4">
    <location>
        <begin position="506"/>
        <end position="527"/>
    </location>
</feature>
<feature type="compositionally biased region" description="Low complexity" evidence="2">
    <location>
        <begin position="488"/>
        <end position="505"/>
    </location>
</feature>
<dbReference type="Proteomes" id="UP000198775">
    <property type="component" value="Unassembled WGS sequence"/>
</dbReference>
<evidence type="ECO:0000313" key="5">
    <source>
        <dbReference type="EMBL" id="SEP30097.1"/>
    </source>
</evidence>
<dbReference type="OrthoDB" id="242828at2157"/>
<dbReference type="InterPro" id="IPR026371">
    <property type="entry name" value="PGF_CTERM"/>
</dbReference>
<dbReference type="RefSeq" id="WP_139203755.1">
    <property type="nucleotide sequence ID" value="NZ_FOCX01000071.1"/>
</dbReference>
<sequence length="529" mass="55409">MTVHNPSVVDNNVEFQQGGSWNPGANSAPDVQDLSEVDDDTFTVNEGSITLDNPQGTYVVGSEVNVNGSTAPGIDDVALYARDEGNFEHFLTVSVDGDDTFEEEDAILSQLSNVLSLPGSYRIAAVDADDEAVQAVGDESGENTVDPTDPDVTLEASLTASEVSSAVGTQSSLRVTDTGLTVDYVSIVNGQVAVEDAQTGMTINGTAPGKDSVSVSFYGPRGTYDRTTITVDSNGEFESESVMVSNNLALTGVDEQGNPAGQLDTGLTQGNVVMSVFSDGRDSTAGDGDISFPTDYVAANGGDSQDGWYAYLNDQALTQQQLIDRVASETVEDTGSDDISEVFQFRYTEGRVSIDSVTGEAGQAFTVETNDTISVSGVTNRQPDDTTIMVEVIEGPSASSLDIASTDAWGTDGQWSVEIPTEGVETGNYTVEASVGGNSDIRSFQVTGEQLEEPTEPEPTDTATEPEPDPEPTETTEEPEPTTDEPEPTTAAGTEPAEETTTATGPGFTAVLALVALVAAALLAVRRRD</sequence>
<keyword evidence="6" id="KW-1185">Reference proteome</keyword>
<evidence type="ECO:0000256" key="2">
    <source>
        <dbReference type="SAM" id="MobiDB-lite"/>
    </source>
</evidence>
<reference evidence="6" key="1">
    <citation type="submission" date="2016-10" db="EMBL/GenBank/DDBJ databases">
        <authorList>
            <person name="Varghese N."/>
            <person name="Submissions S."/>
        </authorList>
    </citation>
    <scope>NUCLEOTIDE SEQUENCE [LARGE SCALE GENOMIC DNA]</scope>
    <source>
        <strain evidence="6">IBRC-M 10043</strain>
    </source>
</reference>
<evidence type="ECO:0000256" key="3">
    <source>
        <dbReference type="SAM" id="Phobius"/>
    </source>
</evidence>
<evidence type="ECO:0000259" key="4">
    <source>
        <dbReference type="Pfam" id="PF18204"/>
    </source>
</evidence>
<protein>
    <submittedName>
        <fullName evidence="5">Major cell surface glycoprotein</fullName>
    </submittedName>
</protein>
<feature type="transmembrane region" description="Helical" evidence="3">
    <location>
        <begin position="507"/>
        <end position="525"/>
    </location>
</feature>
<organism evidence="5 6">
    <name type="scientific">Halorientalis persicus</name>
    <dbReference type="NCBI Taxonomy" id="1367881"/>
    <lineage>
        <taxon>Archaea</taxon>
        <taxon>Methanobacteriati</taxon>
        <taxon>Methanobacteriota</taxon>
        <taxon>Stenosarchaea group</taxon>
        <taxon>Halobacteria</taxon>
        <taxon>Halobacteriales</taxon>
        <taxon>Haloarculaceae</taxon>
        <taxon>Halorientalis</taxon>
    </lineage>
</organism>
<keyword evidence="3" id="KW-1133">Transmembrane helix</keyword>
<evidence type="ECO:0000313" key="6">
    <source>
        <dbReference type="Proteomes" id="UP000198775"/>
    </source>
</evidence>
<proteinExistence type="predicted"/>
<feature type="region of interest" description="Disordered" evidence="2">
    <location>
        <begin position="448"/>
        <end position="505"/>
    </location>
</feature>
<feature type="compositionally biased region" description="Acidic residues" evidence="2">
    <location>
        <begin position="450"/>
        <end position="487"/>
    </location>
</feature>
<feature type="compositionally biased region" description="Polar residues" evidence="2">
    <location>
        <begin position="1"/>
        <end position="25"/>
    </location>
</feature>
<accession>A0A1H8WRN9</accession>
<dbReference type="GO" id="GO:0005886">
    <property type="term" value="C:plasma membrane"/>
    <property type="evidence" value="ECO:0007669"/>
    <property type="project" value="UniProtKB-SubCell"/>
</dbReference>
<keyword evidence="1" id="KW-0732">Signal</keyword>
<keyword evidence="3" id="KW-0472">Membrane</keyword>
<keyword evidence="3" id="KW-0812">Transmembrane</keyword>
<gene>
    <name evidence="5" type="ORF">SAMN05216388_10712</name>
</gene>
<dbReference type="AlphaFoldDB" id="A0A1H8WRN9"/>
<dbReference type="GO" id="GO:0030115">
    <property type="term" value="C:S-layer"/>
    <property type="evidence" value="ECO:0007669"/>
    <property type="project" value="UniProtKB-SubCell"/>
</dbReference>
<feature type="region of interest" description="Disordered" evidence="2">
    <location>
        <begin position="1"/>
        <end position="31"/>
    </location>
</feature>
<evidence type="ECO:0000256" key="1">
    <source>
        <dbReference type="ARBA" id="ARBA00022729"/>
    </source>
</evidence>
<dbReference type="Pfam" id="PF18204">
    <property type="entry name" value="PGF-CTERM"/>
    <property type="match status" value="1"/>
</dbReference>